<dbReference type="RefSeq" id="WP_310096303.1">
    <property type="nucleotide sequence ID" value="NZ_JAVDUU010000002.1"/>
</dbReference>
<dbReference type="PRINTS" id="PR01438">
    <property type="entry name" value="UNVRSLSTRESS"/>
</dbReference>
<dbReference type="CDD" id="cd00293">
    <property type="entry name" value="USP-like"/>
    <property type="match status" value="1"/>
</dbReference>
<dbReference type="SUPFAM" id="SSF52402">
    <property type="entry name" value="Adenine nucleotide alpha hydrolases-like"/>
    <property type="match status" value="2"/>
</dbReference>
<name>A0ABU1TBS8_9SPHI</name>
<comment type="similarity">
    <text evidence="1">Belongs to the universal stress protein A family.</text>
</comment>
<dbReference type="InterPro" id="IPR006015">
    <property type="entry name" value="Universal_stress_UspA"/>
</dbReference>
<sequence length="294" mass="32674">MKKILVPTDFSPAASNAARYAAHLAKLLKKDITLCNAMLIPMEAPAAGQVVWPLEDYESIKNNTTEQLRAEAGKLNSRLEEQAAVLPDEFRPAINYTSEVGMVTDVIRNVFDEHNASVVVMGMSGAGGLERFFMGSNSRNLIAKATFPVLLIPPGFIFRQVKKIAFATTLDQGDINVLHSLACFAKALDAEIQVNHISDTKYEHGEDRHKADVFMSELSKKVSYPKVSYHHIKSMDVDHGLDWLHEHSQVDLLTMVHRPHAFFTNLFSGSHTQKLARHVTLPLLVFPPEYGAAI</sequence>
<dbReference type="Proteomes" id="UP001247620">
    <property type="component" value="Unassembled WGS sequence"/>
</dbReference>
<dbReference type="EMBL" id="JAVDUU010000002">
    <property type="protein sequence ID" value="MDR6942779.1"/>
    <property type="molecule type" value="Genomic_DNA"/>
</dbReference>
<dbReference type="Gene3D" id="3.40.50.620">
    <property type="entry name" value="HUPs"/>
    <property type="match status" value="2"/>
</dbReference>
<dbReference type="PANTHER" id="PTHR46268:SF6">
    <property type="entry name" value="UNIVERSAL STRESS PROTEIN UP12"/>
    <property type="match status" value="1"/>
</dbReference>
<organism evidence="3 4">
    <name type="scientific">Mucilaginibacter pocheonensis</name>
    <dbReference type="NCBI Taxonomy" id="398050"/>
    <lineage>
        <taxon>Bacteria</taxon>
        <taxon>Pseudomonadati</taxon>
        <taxon>Bacteroidota</taxon>
        <taxon>Sphingobacteriia</taxon>
        <taxon>Sphingobacteriales</taxon>
        <taxon>Sphingobacteriaceae</taxon>
        <taxon>Mucilaginibacter</taxon>
    </lineage>
</organism>
<feature type="domain" description="UspA" evidence="2">
    <location>
        <begin position="171"/>
        <end position="287"/>
    </location>
</feature>
<dbReference type="PANTHER" id="PTHR46268">
    <property type="entry name" value="STRESS RESPONSE PROTEIN NHAX"/>
    <property type="match status" value="1"/>
</dbReference>
<evidence type="ECO:0000256" key="1">
    <source>
        <dbReference type="ARBA" id="ARBA00008791"/>
    </source>
</evidence>
<proteinExistence type="inferred from homology"/>
<gene>
    <name evidence="3" type="ORF">J2W55_002621</name>
</gene>
<protein>
    <submittedName>
        <fullName evidence="3">Nucleotide-binding universal stress UspA family protein</fullName>
    </submittedName>
</protein>
<comment type="caution">
    <text evidence="3">The sequence shown here is derived from an EMBL/GenBank/DDBJ whole genome shotgun (WGS) entry which is preliminary data.</text>
</comment>
<reference evidence="3 4" key="1">
    <citation type="submission" date="2023-07" db="EMBL/GenBank/DDBJ databases">
        <title>Sorghum-associated microbial communities from plants grown in Nebraska, USA.</title>
        <authorList>
            <person name="Schachtman D."/>
        </authorList>
    </citation>
    <scope>NUCLEOTIDE SEQUENCE [LARGE SCALE GENOMIC DNA]</scope>
    <source>
        <strain evidence="3 4">3262</strain>
    </source>
</reference>
<feature type="domain" description="UspA" evidence="2">
    <location>
        <begin position="1"/>
        <end position="153"/>
    </location>
</feature>
<accession>A0ABU1TBS8</accession>
<evidence type="ECO:0000313" key="3">
    <source>
        <dbReference type="EMBL" id="MDR6942779.1"/>
    </source>
</evidence>
<dbReference type="InterPro" id="IPR006016">
    <property type="entry name" value="UspA"/>
</dbReference>
<keyword evidence="4" id="KW-1185">Reference proteome</keyword>
<evidence type="ECO:0000313" key="4">
    <source>
        <dbReference type="Proteomes" id="UP001247620"/>
    </source>
</evidence>
<evidence type="ECO:0000259" key="2">
    <source>
        <dbReference type="Pfam" id="PF00582"/>
    </source>
</evidence>
<dbReference type="InterPro" id="IPR014729">
    <property type="entry name" value="Rossmann-like_a/b/a_fold"/>
</dbReference>
<dbReference type="Pfam" id="PF00582">
    <property type="entry name" value="Usp"/>
    <property type="match status" value="2"/>
</dbReference>